<dbReference type="PANTHER" id="PTHR33498:SF1">
    <property type="entry name" value="TRANSPOSASE FOR INSERTION SEQUENCE ELEMENT IS1557"/>
    <property type="match status" value="1"/>
</dbReference>
<dbReference type="Proteomes" id="UP001592530">
    <property type="component" value="Unassembled WGS sequence"/>
</dbReference>
<dbReference type="Pfam" id="PF14690">
    <property type="entry name" value="Zn_ribbon_ISL3"/>
    <property type="match status" value="1"/>
</dbReference>
<dbReference type="PANTHER" id="PTHR33498">
    <property type="entry name" value="TRANSPOSASE FOR INSERTION SEQUENCE ELEMENT IS1557"/>
    <property type="match status" value="1"/>
</dbReference>
<dbReference type="InterPro" id="IPR029261">
    <property type="entry name" value="Transposase_Znf"/>
</dbReference>
<dbReference type="RefSeq" id="WP_380552014.1">
    <property type="nucleotide sequence ID" value="NZ_JBHEZY010000004.1"/>
</dbReference>
<evidence type="ECO:0000313" key="3">
    <source>
        <dbReference type="Proteomes" id="UP001592530"/>
    </source>
</evidence>
<gene>
    <name evidence="2" type="ORF">ACEZDB_12385</name>
</gene>
<sequence>MLLPGVDVDLERLIVSPELLVIEAAARGKPPRCPDCATPGRHIHSTYWRTLAERPVTGRRLAIRLRVRRYFCDRTRCGRLTFVEQVGGLSECHRRSSPGLKR</sequence>
<accession>A0ABV6WZJ4</accession>
<comment type="caution">
    <text evidence="2">The sequence shown here is derived from an EMBL/GenBank/DDBJ whole genome shotgun (WGS) entry which is preliminary data.</text>
</comment>
<dbReference type="EMBL" id="JBHEZY010000004">
    <property type="protein sequence ID" value="MFC1431440.1"/>
    <property type="molecule type" value="Genomic_DNA"/>
</dbReference>
<dbReference type="InterPro" id="IPR047951">
    <property type="entry name" value="Transpos_ISL3"/>
</dbReference>
<reference evidence="2 3" key="1">
    <citation type="submission" date="2024-09" db="EMBL/GenBank/DDBJ databases">
        <authorList>
            <person name="Lee S.D."/>
        </authorList>
    </citation>
    <scope>NUCLEOTIDE SEQUENCE [LARGE SCALE GENOMIC DNA]</scope>
    <source>
        <strain evidence="2 3">N1-3</strain>
    </source>
</reference>
<protein>
    <submittedName>
        <fullName evidence="2">Transposase family protein</fullName>
    </submittedName>
</protein>
<feature type="domain" description="Transposase IS204/IS1001/IS1096/IS1165 zinc-finger" evidence="1">
    <location>
        <begin position="29"/>
        <end position="73"/>
    </location>
</feature>
<name>A0ABV6WZJ4_9ACTN</name>
<evidence type="ECO:0000313" key="2">
    <source>
        <dbReference type="EMBL" id="MFC1431440.1"/>
    </source>
</evidence>
<organism evidence="2 3">
    <name type="scientific">Streptacidiphilus alkalitolerans</name>
    <dbReference type="NCBI Taxonomy" id="3342712"/>
    <lineage>
        <taxon>Bacteria</taxon>
        <taxon>Bacillati</taxon>
        <taxon>Actinomycetota</taxon>
        <taxon>Actinomycetes</taxon>
        <taxon>Kitasatosporales</taxon>
        <taxon>Streptomycetaceae</taxon>
        <taxon>Streptacidiphilus</taxon>
    </lineage>
</organism>
<proteinExistence type="predicted"/>
<evidence type="ECO:0000259" key="1">
    <source>
        <dbReference type="Pfam" id="PF14690"/>
    </source>
</evidence>